<dbReference type="SUPFAM" id="SSF110857">
    <property type="entry name" value="Gamma-glutamyl cyclotransferase-like"/>
    <property type="match status" value="1"/>
</dbReference>
<dbReference type="PANTHER" id="PTHR12192">
    <property type="entry name" value="CATION TRANSPORT PROTEIN CHAC-RELATED"/>
    <property type="match status" value="1"/>
</dbReference>
<sequence>MDRESAKKRPHALSRDALQSGFVDEMIARSSVPIPVLSEDERRASLEETLAAQPAPGDVWLFGYGSLIWNPAFHYVEQQPVLIRGWHRQFCLSTPIGRGTPERPGLVLGLDRGGSCRGVAFRIAEAEARTELELIWRREMVTGSYVPRWVRLHGPGIPDNSFAIAFTINREARNYVRPVSEADTAQVIATAAGALGSCRDYLFDTVHGLEGFGIRDRHLNRIARLVRQARS</sequence>
<dbReference type="GO" id="GO:0005737">
    <property type="term" value="C:cytoplasm"/>
    <property type="evidence" value="ECO:0007669"/>
    <property type="project" value="TreeGrafter"/>
</dbReference>
<keyword evidence="4" id="KW-1185">Reference proteome</keyword>
<dbReference type="InterPro" id="IPR036568">
    <property type="entry name" value="GGCT-like_sf"/>
</dbReference>
<dbReference type="Pfam" id="PF04752">
    <property type="entry name" value="ChaC"/>
    <property type="match status" value="1"/>
</dbReference>
<name>A0A936Z8H4_9HYPH</name>
<dbReference type="Proteomes" id="UP000605848">
    <property type="component" value="Unassembled WGS sequence"/>
</dbReference>
<dbReference type="EMBL" id="JAEQMY010000013">
    <property type="protein sequence ID" value="MBL0404542.1"/>
    <property type="molecule type" value="Genomic_DNA"/>
</dbReference>
<evidence type="ECO:0000256" key="2">
    <source>
        <dbReference type="ARBA" id="ARBA00023239"/>
    </source>
</evidence>
<evidence type="ECO:0000313" key="4">
    <source>
        <dbReference type="Proteomes" id="UP000605848"/>
    </source>
</evidence>
<keyword evidence="2" id="KW-0456">Lyase</keyword>
<dbReference type="AlphaFoldDB" id="A0A936Z8H4"/>
<gene>
    <name evidence="3" type="ORF">JKG68_11245</name>
</gene>
<dbReference type="InterPro" id="IPR013024">
    <property type="entry name" value="GGCT-like"/>
</dbReference>
<organism evidence="3 4">
    <name type="scientific">Microvirga aerilata</name>
    <dbReference type="NCBI Taxonomy" id="670292"/>
    <lineage>
        <taxon>Bacteria</taxon>
        <taxon>Pseudomonadati</taxon>
        <taxon>Pseudomonadota</taxon>
        <taxon>Alphaproteobacteria</taxon>
        <taxon>Hyphomicrobiales</taxon>
        <taxon>Methylobacteriaceae</taxon>
        <taxon>Microvirga</taxon>
    </lineage>
</organism>
<proteinExistence type="predicted"/>
<dbReference type="EC" id="4.3.2.7" evidence="1"/>
<evidence type="ECO:0000313" key="3">
    <source>
        <dbReference type="EMBL" id="MBL0404542.1"/>
    </source>
</evidence>
<dbReference type="GO" id="GO:0061928">
    <property type="term" value="F:glutathione specific gamma-glutamylcyclotransferase activity"/>
    <property type="evidence" value="ECO:0007669"/>
    <property type="project" value="UniProtKB-EC"/>
</dbReference>
<evidence type="ECO:0000256" key="1">
    <source>
        <dbReference type="ARBA" id="ARBA00012344"/>
    </source>
</evidence>
<dbReference type="PANTHER" id="PTHR12192:SF2">
    <property type="entry name" value="GLUTATHIONE-SPECIFIC GAMMA-GLUTAMYLCYCLOTRANSFERASE 2"/>
    <property type="match status" value="1"/>
</dbReference>
<comment type="caution">
    <text evidence="3">The sequence shown here is derived from an EMBL/GenBank/DDBJ whole genome shotgun (WGS) entry which is preliminary data.</text>
</comment>
<dbReference type="CDD" id="cd06661">
    <property type="entry name" value="GGCT_like"/>
    <property type="match status" value="1"/>
</dbReference>
<dbReference type="InterPro" id="IPR006840">
    <property type="entry name" value="ChaC"/>
</dbReference>
<accession>A0A936Z8H4</accession>
<reference evidence="3" key="1">
    <citation type="submission" date="2021-01" db="EMBL/GenBank/DDBJ databases">
        <title>Microvirga sp.</title>
        <authorList>
            <person name="Kim M.K."/>
        </authorList>
    </citation>
    <scope>NUCLEOTIDE SEQUENCE</scope>
    <source>
        <strain evidence="3">5420S-16</strain>
    </source>
</reference>
<protein>
    <recommendedName>
        <fullName evidence="1">glutathione-specific gamma-glutamylcyclotransferase</fullName>
        <ecNumber evidence="1">4.3.2.7</ecNumber>
    </recommendedName>
</protein>
<dbReference type="GO" id="GO:0006751">
    <property type="term" value="P:glutathione catabolic process"/>
    <property type="evidence" value="ECO:0007669"/>
    <property type="project" value="InterPro"/>
</dbReference>
<dbReference type="Gene3D" id="3.10.490.10">
    <property type="entry name" value="Gamma-glutamyl cyclotransferase-like"/>
    <property type="match status" value="1"/>
</dbReference>
<dbReference type="RefSeq" id="WP_202059323.1">
    <property type="nucleotide sequence ID" value="NZ_JAEQMY010000013.1"/>
</dbReference>